<feature type="region of interest" description="Disordered" evidence="1">
    <location>
        <begin position="1"/>
        <end position="23"/>
    </location>
</feature>
<accession>A0A348FYS4</accession>
<dbReference type="EMBL" id="AP018907">
    <property type="protein sequence ID" value="BBF92457.1"/>
    <property type="molecule type" value="Genomic_DNA"/>
</dbReference>
<dbReference type="AlphaFoldDB" id="A0A348FYS4"/>
<gene>
    <name evidence="2" type="ORF">BLTE_11420</name>
</gene>
<keyword evidence="3" id="KW-1185">Reference proteome</keyword>
<dbReference type="Proteomes" id="UP000266934">
    <property type="component" value="Chromosome"/>
</dbReference>
<dbReference type="OrthoDB" id="8455387at2"/>
<evidence type="ECO:0000313" key="2">
    <source>
        <dbReference type="EMBL" id="BBF92457.1"/>
    </source>
</evidence>
<dbReference type="KEGG" id="blag:BLTE_11420"/>
<protein>
    <submittedName>
        <fullName evidence="2">Uncharacterized protein</fullName>
    </submittedName>
</protein>
<organism evidence="2 3">
    <name type="scientific">Blastochloris tepida</name>
    <dbReference type="NCBI Taxonomy" id="2233851"/>
    <lineage>
        <taxon>Bacteria</taxon>
        <taxon>Pseudomonadati</taxon>
        <taxon>Pseudomonadota</taxon>
        <taxon>Alphaproteobacteria</taxon>
        <taxon>Hyphomicrobiales</taxon>
        <taxon>Blastochloridaceae</taxon>
        <taxon>Blastochloris</taxon>
    </lineage>
</organism>
<reference evidence="2 3" key="1">
    <citation type="submission" date="2018-08" db="EMBL/GenBank/DDBJ databases">
        <title>Complete genome sequencing of Blastochloris tepida GI.</title>
        <authorList>
            <person name="Tsukatani Y."/>
            <person name="Mori H."/>
        </authorList>
    </citation>
    <scope>NUCLEOTIDE SEQUENCE [LARGE SCALE GENOMIC DNA]</scope>
    <source>
        <strain evidence="2 3">GI</strain>
    </source>
</reference>
<dbReference type="RefSeq" id="WP_126398355.1">
    <property type="nucleotide sequence ID" value="NZ_AP018907.1"/>
</dbReference>
<name>A0A348FYS4_9HYPH</name>
<sequence>MPPSDATPLKSGRRHPSHDRAEPEIRRAEQLYRAFVFALCKANGVSSDAVLASDPRSYDRGRSAYPLGQIRLQARYLTVVEGRFKQAVVAAACGVTEVAVCLGLKRVEDMRDDRAIENLMDLVAEEVLGTLCRTVAPSRDILFSAARAQIGA</sequence>
<evidence type="ECO:0000256" key="1">
    <source>
        <dbReference type="SAM" id="MobiDB-lite"/>
    </source>
</evidence>
<proteinExistence type="predicted"/>
<evidence type="ECO:0000313" key="3">
    <source>
        <dbReference type="Proteomes" id="UP000266934"/>
    </source>
</evidence>